<evidence type="ECO:0000256" key="2">
    <source>
        <dbReference type="ARBA" id="ARBA00013168"/>
    </source>
</evidence>
<evidence type="ECO:0000313" key="12">
    <source>
        <dbReference type="Proteomes" id="UP000034562"/>
    </source>
</evidence>
<protein>
    <recommendedName>
        <fullName evidence="2">alanine--tRNA ligase</fullName>
        <ecNumber evidence="2">6.1.1.7</ecNumber>
    </recommendedName>
</protein>
<dbReference type="CDD" id="cd00673">
    <property type="entry name" value="AlaRS_core"/>
    <property type="match status" value="1"/>
</dbReference>
<dbReference type="InterPro" id="IPR002318">
    <property type="entry name" value="Ala-tRNA-lgiase_IIc"/>
</dbReference>
<keyword evidence="6" id="KW-0067">ATP-binding</keyword>
<dbReference type="Pfam" id="PF07973">
    <property type="entry name" value="tRNA_SAD"/>
    <property type="match status" value="1"/>
</dbReference>
<dbReference type="EC" id="6.1.1.7" evidence="2"/>
<evidence type="ECO:0000256" key="8">
    <source>
        <dbReference type="ARBA" id="ARBA00022917"/>
    </source>
</evidence>
<dbReference type="Gene3D" id="3.30.930.10">
    <property type="entry name" value="Bira Bifunctional Protein, Domain 2"/>
    <property type="match status" value="1"/>
</dbReference>
<dbReference type="PROSITE" id="PS50860">
    <property type="entry name" value="AA_TRNA_LIGASE_II_ALA"/>
    <property type="match status" value="1"/>
</dbReference>
<comment type="caution">
    <text evidence="11">The sequence shown here is derived from an EMBL/GenBank/DDBJ whole genome shotgun (WGS) entry which is preliminary data.</text>
</comment>
<dbReference type="InterPro" id="IPR018164">
    <property type="entry name" value="Ala-tRNA-synth_IIc_N"/>
</dbReference>
<proteinExistence type="inferred from homology"/>
<name>A0A0G0T8T4_9BACT</name>
<keyword evidence="4 11" id="KW-0436">Ligase</keyword>
<evidence type="ECO:0000256" key="4">
    <source>
        <dbReference type="ARBA" id="ARBA00022598"/>
    </source>
</evidence>
<dbReference type="NCBIfam" id="NF002436">
    <property type="entry name" value="PRK01584.1"/>
    <property type="match status" value="1"/>
</dbReference>
<evidence type="ECO:0000256" key="7">
    <source>
        <dbReference type="ARBA" id="ARBA00022884"/>
    </source>
</evidence>
<evidence type="ECO:0000256" key="3">
    <source>
        <dbReference type="ARBA" id="ARBA00022555"/>
    </source>
</evidence>
<dbReference type="GO" id="GO:0005524">
    <property type="term" value="F:ATP binding"/>
    <property type="evidence" value="ECO:0007669"/>
    <property type="project" value="UniProtKB-KW"/>
</dbReference>
<dbReference type="PATRIC" id="fig|1618563.3.peg.145"/>
<sequence length="608" mass="68857">MTTKEIREKYIEFFKKRGHKEITPSPLVLENDPTTLFTSSGMQQMILYLKGEKHPLGKRVVDSQPSVRMQDLDEVADNRHFSFFEMLGNWSLGDYFKAEQIPWIWEFFTKDLGFDPTKLYISVFEGNDSVPKDIESYDTWKKIGVPEDHIFFYGVDKNWWSRSGPPDKMPVGEIGGPDSEVFFEFDTPHDPKFGKFCHPNCDCGKFLEIGNNVFIQYQKTEDGSLKELPQKNVDFGGGLERITAAVQNDPDTFHIDMFSGIVKKVEEDTGVKYNSDPTKDRSFRIIADHLRASVNFLAEGVIPSNKLQGYALRRLIRRAMFHFHLLGSGISGGSVSHVAEDLRNHYPNVDKNWQLIEENLNAEATRFELALKRGLIILTKAVSDGIKIDGKFAFDLYQTEGFPLELTMEILGQNGVEFTQFQKNAFESEFEKHKELSRNTSAGIFKGGLENKSDATITKLHTATHLLHAALRQVLGEHVSQKGSHITVERLRFDFSHPNKLTDKEVKEVQDLINEQIKRDLSVTFEEMILPEAIKQGALHFFGEKYGNKVKVYSVGGPSTRSARSGLPFSMEICGGPHVTRTGEIGSVRIIKQEKIGSGIIRIYATLG</sequence>
<evidence type="ECO:0000256" key="5">
    <source>
        <dbReference type="ARBA" id="ARBA00022741"/>
    </source>
</evidence>
<evidence type="ECO:0000259" key="10">
    <source>
        <dbReference type="PROSITE" id="PS50860"/>
    </source>
</evidence>
<dbReference type="Proteomes" id="UP000034562">
    <property type="component" value="Unassembled WGS sequence"/>
</dbReference>
<keyword evidence="9" id="KW-0030">Aminoacyl-tRNA synthetase</keyword>
<dbReference type="PANTHER" id="PTHR11777:SF9">
    <property type="entry name" value="ALANINE--TRNA LIGASE, CYTOPLASMIC"/>
    <property type="match status" value="1"/>
</dbReference>
<dbReference type="InterPro" id="IPR050058">
    <property type="entry name" value="Ala-tRNA_ligase"/>
</dbReference>
<keyword evidence="5" id="KW-0547">Nucleotide-binding</keyword>
<dbReference type="InterPro" id="IPR045864">
    <property type="entry name" value="aa-tRNA-synth_II/BPL/LPL"/>
</dbReference>
<reference evidence="11 12" key="1">
    <citation type="journal article" date="2015" name="Nature">
        <title>rRNA introns, odd ribosomes, and small enigmatic genomes across a large radiation of phyla.</title>
        <authorList>
            <person name="Brown C.T."/>
            <person name="Hug L.A."/>
            <person name="Thomas B.C."/>
            <person name="Sharon I."/>
            <person name="Castelle C.J."/>
            <person name="Singh A."/>
            <person name="Wilkins M.J."/>
            <person name="Williams K.H."/>
            <person name="Banfield J.F."/>
        </authorList>
    </citation>
    <scope>NUCLEOTIDE SEQUENCE [LARGE SCALE GENOMIC DNA]</scope>
</reference>
<accession>A0A0G0T8T4</accession>
<dbReference type="InterPro" id="IPR012947">
    <property type="entry name" value="tRNA_SAD"/>
</dbReference>
<dbReference type="Gene3D" id="3.30.54.20">
    <property type="match status" value="1"/>
</dbReference>
<organism evidence="11 12">
    <name type="scientific">Candidatus Woesebacteria bacterium GW2011_GWA2_40_7b</name>
    <dbReference type="NCBI Taxonomy" id="1618563"/>
    <lineage>
        <taxon>Bacteria</taxon>
        <taxon>Candidatus Woeseibacteriota</taxon>
    </lineage>
</organism>
<keyword evidence="7" id="KW-0694">RNA-binding</keyword>
<dbReference type="Pfam" id="PF01411">
    <property type="entry name" value="tRNA-synt_2c"/>
    <property type="match status" value="1"/>
</dbReference>
<dbReference type="GO" id="GO:0000049">
    <property type="term" value="F:tRNA binding"/>
    <property type="evidence" value="ECO:0007669"/>
    <property type="project" value="UniProtKB-KW"/>
</dbReference>
<comment type="similarity">
    <text evidence="1">Belongs to the class-II aminoacyl-tRNA synthetase family.</text>
</comment>
<dbReference type="GO" id="GO:0005737">
    <property type="term" value="C:cytoplasm"/>
    <property type="evidence" value="ECO:0007669"/>
    <property type="project" value="InterPro"/>
</dbReference>
<dbReference type="AlphaFoldDB" id="A0A0G0T8T4"/>
<dbReference type="FunFam" id="3.30.980.10:FF:000004">
    <property type="entry name" value="Alanine--tRNA ligase, cytoplasmic"/>
    <property type="match status" value="1"/>
</dbReference>
<dbReference type="GO" id="GO:0006419">
    <property type="term" value="P:alanyl-tRNA aminoacylation"/>
    <property type="evidence" value="ECO:0007669"/>
    <property type="project" value="InterPro"/>
</dbReference>
<evidence type="ECO:0000313" key="11">
    <source>
        <dbReference type="EMBL" id="KKR71176.1"/>
    </source>
</evidence>
<dbReference type="STRING" id="1618563.UU12_C0006G0005"/>
<keyword evidence="8" id="KW-0648">Protein biosynthesis</keyword>
<dbReference type="SUPFAM" id="SSF101353">
    <property type="entry name" value="Putative anticodon-binding domain of alanyl-tRNA synthetase (AlaRS)"/>
    <property type="match status" value="1"/>
</dbReference>
<feature type="domain" description="Alanyl-transfer RNA synthetases family profile" evidence="10">
    <location>
        <begin position="1"/>
        <end position="608"/>
    </location>
</feature>
<dbReference type="SUPFAM" id="SSF55681">
    <property type="entry name" value="Class II aaRS and biotin synthetases"/>
    <property type="match status" value="1"/>
</dbReference>
<evidence type="ECO:0000256" key="6">
    <source>
        <dbReference type="ARBA" id="ARBA00022840"/>
    </source>
</evidence>
<evidence type="ECO:0000256" key="9">
    <source>
        <dbReference type="ARBA" id="ARBA00023146"/>
    </source>
</evidence>
<keyword evidence="3" id="KW-0820">tRNA-binding</keyword>
<dbReference type="GO" id="GO:0002161">
    <property type="term" value="F:aminoacyl-tRNA deacylase activity"/>
    <property type="evidence" value="ECO:0007669"/>
    <property type="project" value="TreeGrafter"/>
</dbReference>
<dbReference type="InterPro" id="IPR018165">
    <property type="entry name" value="Ala-tRNA-synth_IIc_core"/>
</dbReference>
<dbReference type="PANTHER" id="PTHR11777">
    <property type="entry name" value="ALANYL-TRNA SYNTHETASE"/>
    <property type="match status" value="1"/>
</dbReference>
<evidence type="ECO:0000256" key="1">
    <source>
        <dbReference type="ARBA" id="ARBA00008226"/>
    </source>
</evidence>
<dbReference type="EMBL" id="LBZK01000006">
    <property type="protein sequence ID" value="KKR71176.1"/>
    <property type="molecule type" value="Genomic_DNA"/>
</dbReference>
<dbReference type="SUPFAM" id="SSF55186">
    <property type="entry name" value="ThrRS/AlaRS common domain"/>
    <property type="match status" value="1"/>
</dbReference>
<gene>
    <name evidence="11" type="ORF">UU12_C0006G0005</name>
</gene>
<dbReference type="SMART" id="SM00863">
    <property type="entry name" value="tRNA_SAD"/>
    <property type="match status" value="1"/>
</dbReference>
<dbReference type="InterPro" id="IPR018162">
    <property type="entry name" value="Ala-tRNA-ligase_IIc_anticod-bd"/>
</dbReference>
<dbReference type="InterPro" id="IPR018163">
    <property type="entry name" value="Thr/Ala-tRNA-synth_IIc_edit"/>
</dbReference>
<dbReference type="GO" id="GO:0004813">
    <property type="term" value="F:alanine-tRNA ligase activity"/>
    <property type="evidence" value="ECO:0007669"/>
    <property type="project" value="UniProtKB-EC"/>
</dbReference>
<dbReference type="PRINTS" id="PR00980">
    <property type="entry name" value="TRNASYNTHALA"/>
</dbReference>
<dbReference type="Gene3D" id="3.30.980.10">
    <property type="entry name" value="Threonyl-trna Synthetase, Chain A, domain 2"/>
    <property type="match status" value="1"/>
</dbReference>